<dbReference type="GO" id="GO:0003824">
    <property type="term" value="F:catalytic activity"/>
    <property type="evidence" value="ECO:0007669"/>
    <property type="project" value="InterPro"/>
</dbReference>
<dbReference type="InterPro" id="IPR045138">
    <property type="entry name" value="MeCP2/MBD4"/>
</dbReference>
<comment type="subcellular location">
    <subcellularLocation>
        <location evidence="1">Nucleus</location>
    </subcellularLocation>
</comment>
<evidence type="ECO:0000313" key="4">
    <source>
        <dbReference type="EMBL" id="CAI8013342.1"/>
    </source>
</evidence>
<keyword evidence="5" id="KW-1185">Reference proteome</keyword>
<dbReference type="PANTHER" id="PTHR15074:SF0">
    <property type="entry name" value="METHYL-CPG-BINDING DOMAIN PROTEIN 4-LIKE PROTEIN"/>
    <property type="match status" value="1"/>
</dbReference>
<feature type="compositionally biased region" description="Basic and acidic residues" evidence="3">
    <location>
        <begin position="59"/>
        <end position="68"/>
    </location>
</feature>
<dbReference type="EMBL" id="CASHTH010001255">
    <property type="protein sequence ID" value="CAI8013342.1"/>
    <property type="molecule type" value="Genomic_DNA"/>
</dbReference>
<protein>
    <submittedName>
        <fullName evidence="4">Methyl-CpG-binding domain protein 4</fullName>
    </submittedName>
</protein>
<dbReference type="InterPro" id="IPR011257">
    <property type="entry name" value="DNA_glycosylase"/>
</dbReference>
<keyword evidence="2" id="KW-0539">Nucleus</keyword>
<evidence type="ECO:0000313" key="5">
    <source>
        <dbReference type="Proteomes" id="UP001174909"/>
    </source>
</evidence>
<feature type="region of interest" description="Disordered" evidence="3">
    <location>
        <begin position="1"/>
        <end position="111"/>
    </location>
</feature>
<feature type="compositionally biased region" description="Basic and acidic residues" evidence="3">
    <location>
        <begin position="101"/>
        <end position="111"/>
    </location>
</feature>
<reference evidence="4" key="1">
    <citation type="submission" date="2023-03" db="EMBL/GenBank/DDBJ databases">
        <authorList>
            <person name="Steffen K."/>
            <person name="Cardenas P."/>
        </authorList>
    </citation>
    <scope>NUCLEOTIDE SEQUENCE</scope>
</reference>
<proteinExistence type="predicted"/>
<dbReference type="PANTHER" id="PTHR15074">
    <property type="entry name" value="METHYL-CPG-BINDING PROTEIN"/>
    <property type="match status" value="1"/>
</dbReference>
<dbReference type="Proteomes" id="UP001174909">
    <property type="component" value="Unassembled WGS sequence"/>
</dbReference>
<organism evidence="4 5">
    <name type="scientific">Geodia barretti</name>
    <name type="common">Barrett's horny sponge</name>
    <dbReference type="NCBI Taxonomy" id="519541"/>
    <lineage>
        <taxon>Eukaryota</taxon>
        <taxon>Metazoa</taxon>
        <taxon>Porifera</taxon>
        <taxon>Demospongiae</taxon>
        <taxon>Heteroscleromorpha</taxon>
        <taxon>Tetractinellida</taxon>
        <taxon>Astrophorina</taxon>
        <taxon>Geodiidae</taxon>
        <taxon>Geodia</taxon>
    </lineage>
</organism>
<evidence type="ECO:0000256" key="2">
    <source>
        <dbReference type="ARBA" id="ARBA00023242"/>
    </source>
</evidence>
<name>A0AA35RLM4_GEOBA</name>
<evidence type="ECO:0000256" key="1">
    <source>
        <dbReference type="ARBA" id="ARBA00004123"/>
    </source>
</evidence>
<dbReference type="FunFam" id="1.10.340.30:FF:000007">
    <property type="entry name" value="Methyl-CpG-binding domain protein 4"/>
    <property type="match status" value="1"/>
</dbReference>
<dbReference type="AlphaFoldDB" id="A0AA35RLM4"/>
<dbReference type="SUPFAM" id="SSF48150">
    <property type="entry name" value="DNA-glycosylase"/>
    <property type="match status" value="1"/>
</dbReference>
<accession>A0AA35RLM4</accession>
<feature type="compositionally biased region" description="Basic and acidic residues" evidence="3">
    <location>
        <begin position="1"/>
        <end position="17"/>
    </location>
</feature>
<evidence type="ECO:0000256" key="3">
    <source>
        <dbReference type="SAM" id="MobiDB-lite"/>
    </source>
</evidence>
<dbReference type="GO" id="GO:0006281">
    <property type="term" value="P:DNA repair"/>
    <property type="evidence" value="ECO:0007669"/>
    <property type="project" value="InterPro"/>
</dbReference>
<dbReference type="GO" id="GO:0005634">
    <property type="term" value="C:nucleus"/>
    <property type="evidence" value="ECO:0007669"/>
    <property type="project" value="UniProtKB-SubCell"/>
</dbReference>
<dbReference type="Gene3D" id="1.10.340.30">
    <property type="entry name" value="Hypothetical protein, domain 2"/>
    <property type="match status" value="1"/>
</dbReference>
<gene>
    <name evidence="4" type="ORF">GBAR_LOCUS8475</name>
</gene>
<dbReference type="GO" id="GO:0003677">
    <property type="term" value="F:DNA binding"/>
    <property type="evidence" value="ECO:0007669"/>
    <property type="project" value="InterPro"/>
</dbReference>
<sequence>MAELRRSARLRAKEVSRGARVSSVYFPEKRAPRRKANTASRGSRLRLSRNSGENADTLGEQKVEESSRRRSKRTSPYFHSTSKRKRREEKPKKTPVAGPGDVKKAPRHLDYPDFVPPSSPYDLVQEQLYGEPWKLLIATIFLNRTTGTAAKPVLWEFLRLYPSPELAVKADTRDLASLLNPLGLHEKRAQIIIKFTEQYMAGDWQYPIELYGIGKYGNDSYRIFCTPEWKEVRPTDHMLNKYYAWLCEQNNYHPTRTHIQF</sequence>
<comment type="caution">
    <text evidence="4">The sequence shown here is derived from an EMBL/GenBank/DDBJ whole genome shotgun (WGS) entry which is preliminary data.</text>
</comment>